<dbReference type="Gene3D" id="1.25.40.20">
    <property type="entry name" value="Ankyrin repeat-containing domain"/>
    <property type="match status" value="1"/>
</dbReference>
<accession>A0A837D822</accession>
<evidence type="ECO:0000313" key="4">
    <source>
        <dbReference type="EMBL" id="KHF43365.1"/>
    </source>
</evidence>
<evidence type="ECO:0000256" key="2">
    <source>
        <dbReference type="ARBA" id="ARBA00023043"/>
    </source>
</evidence>
<dbReference type="SUPFAM" id="SSF48403">
    <property type="entry name" value="Ankyrin repeat"/>
    <property type="match status" value="1"/>
</dbReference>
<gene>
    <name evidence="4" type="ORF">MINT15_35670</name>
</gene>
<dbReference type="InterPro" id="IPR002110">
    <property type="entry name" value="Ankyrin_rpt"/>
</dbReference>
<dbReference type="Pfam" id="PF12796">
    <property type="entry name" value="Ank_2"/>
    <property type="match status" value="1"/>
</dbReference>
<sequence length="128" mass="13433">MNAGGLTPEQVGRVVALAMDLAREGDTKQLGEFIDHGLPVNVTDPAGNTLLMLAAYHGHAETVRDLLARGADPNLRNARDQAPIAGALFKGEDEVVTVLRQAGADLDAGTPSARVAAVMFGREYLLGE</sequence>
<dbReference type="PROSITE" id="PS50297">
    <property type="entry name" value="ANK_REP_REGION"/>
    <property type="match status" value="1"/>
</dbReference>
<keyword evidence="2 3" id="KW-0040">ANK repeat</keyword>
<comment type="caution">
    <text evidence="4">The sequence shown here is derived from an EMBL/GenBank/DDBJ whole genome shotgun (WGS) entry which is preliminary data.</text>
</comment>
<dbReference type="AlphaFoldDB" id="A0A837D822"/>
<evidence type="ECO:0000256" key="3">
    <source>
        <dbReference type="PROSITE-ProRule" id="PRU00023"/>
    </source>
</evidence>
<feature type="repeat" description="ANK" evidence="3">
    <location>
        <begin position="46"/>
        <end position="78"/>
    </location>
</feature>
<dbReference type="OMA" id="FIEAHYD"/>
<protein>
    <submittedName>
        <fullName evidence="4">Ankyrin</fullName>
    </submittedName>
</protein>
<dbReference type="InterPro" id="IPR036770">
    <property type="entry name" value="Ankyrin_rpt-contain_sf"/>
</dbReference>
<reference evidence="4 5" key="1">
    <citation type="submission" date="2014-10" db="EMBL/GenBank/DDBJ databases">
        <title>Genome sequence of Micropolyspora internatus JCM3315.</title>
        <authorList>
            <person name="Shin S.-K."/>
            <person name="Yi H."/>
        </authorList>
    </citation>
    <scope>NUCLEOTIDE SEQUENCE [LARGE SCALE GENOMIC DNA]</scope>
    <source>
        <strain evidence="4 5">JCM 3315</strain>
    </source>
</reference>
<dbReference type="EMBL" id="JRZE01000006">
    <property type="protein sequence ID" value="KHF43365.1"/>
    <property type="molecule type" value="Genomic_DNA"/>
</dbReference>
<dbReference type="PROSITE" id="PS50088">
    <property type="entry name" value="ANK_REPEAT"/>
    <property type="match status" value="1"/>
</dbReference>
<proteinExistence type="predicted"/>
<dbReference type="RefSeq" id="WP_015786436.1">
    <property type="nucleotide sequence ID" value="NZ_CALJZO010000019.1"/>
</dbReference>
<dbReference type="OrthoDB" id="306540at2"/>
<name>A0A837D822_9PSEU</name>
<evidence type="ECO:0000256" key="1">
    <source>
        <dbReference type="ARBA" id="ARBA00022737"/>
    </source>
</evidence>
<keyword evidence="1" id="KW-0677">Repeat</keyword>
<dbReference type="Proteomes" id="UP000030848">
    <property type="component" value="Unassembled WGS sequence"/>
</dbReference>
<dbReference type="SMART" id="SM00248">
    <property type="entry name" value="ANK"/>
    <property type="match status" value="2"/>
</dbReference>
<evidence type="ECO:0000313" key="5">
    <source>
        <dbReference type="Proteomes" id="UP000030848"/>
    </source>
</evidence>
<organism evidence="4 5">
    <name type="scientific">Saccharomonospora viridis</name>
    <dbReference type="NCBI Taxonomy" id="1852"/>
    <lineage>
        <taxon>Bacteria</taxon>
        <taxon>Bacillati</taxon>
        <taxon>Actinomycetota</taxon>
        <taxon>Actinomycetes</taxon>
        <taxon>Pseudonocardiales</taxon>
        <taxon>Pseudonocardiaceae</taxon>
        <taxon>Saccharomonospora</taxon>
    </lineage>
</organism>
<dbReference type="PANTHER" id="PTHR24171">
    <property type="entry name" value="ANKYRIN REPEAT DOMAIN-CONTAINING PROTEIN 39-RELATED"/>
    <property type="match status" value="1"/>
</dbReference>